<name>A0A2N7AS85_9LACO</name>
<dbReference type="InterPro" id="IPR003439">
    <property type="entry name" value="ABC_transporter-like_ATP-bd"/>
</dbReference>
<dbReference type="SMART" id="SM00382">
    <property type="entry name" value="AAA"/>
    <property type="match status" value="1"/>
</dbReference>
<comment type="caution">
    <text evidence="6">The sequence shown here is derived from an EMBL/GenBank/DDBJ whole genome shotgun (WGS) entry which is preliminary data.</text>
</comment>
<dbReference type="InterPro" id="IPR003593">
    <property type="entry name" value="AAA+_ATPase"/>
</dbReference>
<reference evidence="6 7" key="1">
    <citation type="submission" date="2017-05" db="EMBL/GenBank/DDBJ databases">
        <title>Lactobacillus nurukis nov., sp. nov., isolated from nuruk.</title>
        <authorList>
            <person name="Kim S.-J."/>
        </authorList>
    </citation>
    <scope>NUCLEOTIDE SEQUENCE [LARGE SCALE GENOMIC DNA]</scope>
    <source>
        <strain evidence="6 7">SYF10-1a</strain>
    </source>
</reference>
<protein>
    <submittedName>
        <fullName evidence="6">Spermidine/putrescine ABC transporter ATP-binding protein</fullName>
    </submittedName>
</protein>
<evidence type="ECO:0000313" key="7">
    <source>
        <dbReference type="Proteomes" id="UP000235649"/>
    </source>
</evidence>
<dbReference type="OrthoDB" id="9785080at2"/>
<dbReference type="GO" id="GO:0006817">
    <property type="term" value="P:phosphate ion transport"/>
    <property type="evidence" value="ECO:0007669"/>
    <property type="project" value="UniProtKB-KW"/>
</dbReference>
<sequence>MIIEYNEVHQHIKEWCIVEKIIEIKNLSYQVKDTKILHNINLNIEEGEDVTFVGPSGSGKSTLMRIIASMISASSGEVLFKGQKIENIDPIEYRQKISYAFQQPTLFGKTIKDNLAFPFEVRKQEFDRQKVTGYLEMVNLNETYIDKSVNDVSGGEKQRIALLRNLIFPPEVLITDEVTTGLDTENKAIVHRMLKDFNEQGLTILKVTHDETEINDAAIKITIRDGEIANV</sequence>
<keyword evidence="2" id="KW-0592">Phosphate transport</keyword>
<keyword evidence="1" id="KW-0813">Transport</keyword>
<dbReference type="SUPFAM" id="SSF52540">
    <property type="entry name" value="P-loop containing nucleoside triphosphate hydrolases"/>
    <property type="match status" value="1"/>
</dbReference>
<dbReference type="GO" id="GO:0016887">
    <property type="term" value="F:ATP hydrolysis activity"/>
    <property type="evidence" value="ECO:0007669"/>
    <property type="project" value="InterPro"/>
</dbReference>
<keyword evidence="3" id="KW-0547">Nucleotide-binding</keyword>
<dbReference type="AlphaFoldDB" id="A0A2N7AS85"/>
<dbReference type="PANTHER" id="PTHR43423:SF1">
    <property type="entry name" value="ABC TRANSPORTER I FAMILY MEMBER 17"/>
    <property type="match status" value="1"/>
</dbReference>
<gene>
    <name evidence="6" type="ORF">CBP76_11085</name>
</gene>
<dbReference type="PANTHER" id="PTHR43423">
    <property type="entry name" value="ABC TRANSPORTER I FAMILY MEMBER 17"/>
    <property type="match status" value="1"/>
</dbReference>
<dbReference type="GO" id="GO:0005524">
    <property type="term" value="F:ATP binding"/>
    <property type="evidence" value="ECO:0007669"/>
    <property type="project" value="UniProtKB-KW"/>
</dbReference>
<feature type="domain" description="ABC transporter" evidence="5">
    <location>
        <begin position="22"/>
        <end position="231"/>
    </location>
</feature>
<dbReference type="PROSITE" id="PS00211">
    <property type="entry name" value="ABC_TRANSPORTER_1"/>
    <property type="match status" value="1"/>
</dbReference>
<evidence type="ECO:0000256" key="1">
    <source>
        <dbReference type="ARBA" id="ARBA00022448"/>
    </source>
</evidence>
<evidence type="ECO:0000313" key="6">
    <source>
        <dbReference type="EMBL" id="PMD68216.1"/>
    </source>
</evidence>
<evidence type="ECO:0000256" key="3">
    <source>
        <dbReference type="ARBA" id="ARBA00022741"/>
    </source>
</evidence>
<dbReference type="Pfam" id="PF00005">
    <property type="entry name" value="ABC_tran"/>
    <property type="match status" value="1"/>
</dbReference>
<proteinExistence type="predicted"/>
<dbReference type="Gene3D" id="3.40.50.300">
    <property type="entry name" value="P-loop containing nucleotide triphosphate hydrolases"/>
    <property type="match status" value="1"/>
</dbReference>
<dbReference type="PROSITE" id="PS50893">
    <property type="entry name" value="ABC_TRANSPORTER_2"/>
    <property type="match status" value="1"/>
</dbReference>
<evidence type="ECO:0000256" key="4">
    <source>
        <dbReference type="ARBA" id="ARBA00022840"/>
    </source>
</evidence>
<evidence type="ECO:0000256" key="2">
    <source>
        <dbReference type="ARBA" id="ARBA00022592"/>
    </source>
</evidence>
<evidence type="ECO:0000259" key="5">
    <source>
        <dbReference type="PROSITE" id="PS50893"/>
    </source>
</evidence>
<organism evidence="6 7">
    <name type="scientific">Companilactobacillus nuruki</name>
    <dbReference type="NCBI Taxonomy" id="1993540"/>
    <lineage>
        <taxon>Bacteria</taxon>
        <taxon>Bacillati</taxon>
        <taxon>Bacillota</taxon>
        <taxon>Bacilli</taxon>
        <taxon>Lactobacillales</taxon>
        <taxon>Lactobacillaceae</taxon>
        <taxon>Companilactobacillus</taxon>
    </lineage>
</organism>
<dbReference type="InterPro" id="IPR027417">
    <property type="entry name" value="P-loop_NTPase"/>
</dbReference>
<dbReference type="InterPro" id="IPR017871">
    <property type="entry name" value="ABC_transporter-like_CS"/>
</dbReference>
<dbReference type="Proteomes" id="UP000235649">
    <property type="component" value="Unassembled WGS sequence"/>
</dbReference>
<accession>A0A2N7AS85</accession>
<keyword evidence="7" id="KW-1185">Reference proteome</keyword>
<dbReference type="EMBL" id="NIPR01000052">
    <property type="protein sequence ID" value="PMD68216.1"/>
    <property type="molecule type" value="Genomic_DNA"/>
</dbReference>
<keyword evidence="4 6" id="KW-0067">ATP-binding</keyword>